<evidence type="ECO:0000313" key="12">
    <source>
        <dbReference type="EMBL" id="OWF37536.1"/>
    </source>
</evidence>
<dbReference type="PANTHER" id="PTHR21668">
    <property type="entry name" value="EIF-1A"/>
    <property type="match status" value="1"/>
</dbReference>
<evidence type="ECO:0000259" key="11">
    <source>
        <dbReference type="PROSITE" id="PS50832"/>
    </source>
</evidence>
<dbReference type="Proteomes" id="UP000242188">
    <property type="component" value="Unassembled WGS sequence"/>
</dbReference>
<dbReference type="PROSITE" id="PS01262">
    <property type="entry name" value="IF1A"/>
    <property type="match status" value="1"/>
</dbReference>
<dbReference type="Pfam" id="PF01176">
    <property type="entry name" value="eIF-1a"/>
    <property type="match status" value="1"/>
</dbReference>
<dbReference type="GO" id="GO:0003743">
    <property type="term" value="F:translation initiation factor activity"/>
    <property type="evidence" value="ECO:0007669"/>
    <property type="project" value="UniProtKB-UniRule"/>
</dbReference>
<evidence type="ECO:0000256" key="5">
    <source>
        <dbReference type="ARBA" id="ARBA00045454"/>
    </source>
</evidence>
<dbReference type="InterPro" id="IPR006196">
    <property type="entry name" value="RNA-binding_domain_S1_IF1"/>
</dbReference>
<dbReference type="NCBIfam" id="TIGR00523">
    <property type="entry name" value="eIF-1A"/>
    <property type="match status" value="1"/>
</dbReference>
<comment type="subunit">
    <text evidence="6">Component of the 43S pre-initiation complex (43S PIC), which is composed of the 40S ribosomal subunit, EIF1, eIF1A (EIF1AX), eIF3 complex, EIF5 and eIF2-GTP-initiator tRNA complex (eIF2 ternary complex). Interacts with EIF5; this interaction contributes to the maintenance of EIF1 within the open 43S PIC. Interacts through its C-terminal domain (CTD) with the CTD of EIF5B; from the location of the start codon by the 43S complex until the formation of the 80S complex.</text>
</comment>
<comment type="similarity">
    <text evidence="1 8">Belongs to the eIF-1A family.</text>
</comment>
<evidence type="ECO:0000256" key="4">
    <source>
        <dbReference type="ARBA" id="ARBA00032507"/>
    </source>
</evidence>
<dbReference type="Gene3D" id="2.40.50.140">
    <property type="entry name" value="Nucleic acid-binding proteins"/>
    <property type="match status" value="1"/>
</dbReference>
<evidence type="ECO:0000256" key="8">
    <source>
        <dbReference type="RuleBase" id="RU004364"/>
    </source>
</evidence>
<dbReference type="OrthoDB" id="274995at2759"/>
<dbReference type="InterPro" id="IPR018104">
    <property type="entry name" value="TIF_eIF-1A_CS"/>
</dbReference>
<keyword evidence="2 7" id="KW-0396">Initiation factor</keyword>
<dbReference type="PROSITE" id="PS50832">
    <property type="entry name" value="S1_IF1_TYPE"/>
    <property type="match status" value="1"/>
</dbReference>
<evidence type="ECO:0000256" key="6">
    <source>
        <dbReference type="ARBA" id="ARBA00047113"/>
    </source>
</evidence>
<evidence type="ECO:0000256" key="7">
    <source>
        <dbReference type="PROSITE-ProRule" id="PRU00181"/>
    </source>
</evidence>
<feature type="domain" description="S1-like" evidence="11">
    <location>
        <begin position="22"/>
        <end position="96"/>
    </location>
</feature>
<evidence type="ECO:0000256" key="10">
    <source>
        <dbReference type="SAM" id="MobiDB-lite"/>
    </source>
</evidence>
<comment type="caution">
    <text evidence="12">The sequence shown here is derived from an EMBL/GenBank/DDBJ whole genome shotgun (WGS) entry which is preliminary data.</text>
</comment>
<gene>
    <name evidence="12" type="ORF">KP79_PYT07406</name>
</gene>
<proteinExistence type="inferred from homology"/>
<feature type="compositionally biased region" description="Basic residues" evidence="10">
    <location>
        <begin position="1"/>
        <end position="15"/>
    </location>
</feature>
<keyword evidence="13" id="KW-1185">Reference proteome</keyword>
<evidence type="ECO:0000256" key="9">
    <source>
        <dbReference type="RuleBase" id="RU004365"/>
    </source>
</evidence>
<protein>
    <recommendedName>
        <fullName evidence="4">Eukaryotic translation initiation factor 4C</fullName>
    </recommendedName>
</protein>
<dbReference type="AlphaFoldDB" id="A0A210PM83"/>
<evidence type="ECO:0000256" key="1">
    <source>
        <dbReference type="ARBA" id="ARBA00007392"/>
    </source>
</evidence>
<sequence length="144" mass="16647">MPKNKGKGGKNRRRGKNENENEKRELVFREDGQEYAQVTKMLGNGRLEALCFDGVKRLCHIRGKLRKKVWINAGDIILLGLRDYQDQKADVILKYTPDEARNLKAYGELPESAKLNDNLFDEDNQDEIEFQNNFDGDDDDIDDI</sequence>
<organism evidence="12 13">
    <name type="scientific">Mizuhopecten yessoensis</name>
    <name type="common">Japanese scallop</name>
    <name type="synonym">Patinopecten yessoensis</name>
    <dbReference type="NCBI Taxonomy" id="6573"/>
    <lineage>
        <taxon>Eukaryota</taxon>
        <taxon>Metazoa</taxon>
        <taxon>Spiralia</taxon>
        <taxon>Lophotrochozoa</taxon>
        <taxon>Mollusca</taxon>
        <taxon>Bivalvia</taxon>
        <taxon>Autobranchia</taxon>
        <taxon>Pteriomorphia</taxon>
        <taxon>Pectinida</taxon>
        <taxon>Pectinoidea</taxon>
        <taxon>Pectinidae</taxon>
        <taxon>Mizuhopecten</taxon>
    </lineage>
</organism>
<dbReference type="InterPro" id="IPR001253">
    <property type="entry name" value="TIF_eIF-1A"/>
</dbReference>
<dbReference type="EMBL" id="NEDP02005587">
    <property type="protein sequence ID" value="OWF37536.1"/>
    <property type="molecule type" value="Genomic_DNA"/>
</dbReference>
<evidence type="ECO:0000256" key="2">
    <source>
        <dbReference type="ARBA" id="ARBA00022540"/>
    </source>
</evidence>
<dbReference type="GO" id="GO:0003723">
    <property type="term" value="F:RNA binding"/>
    <property type="evidence" value="ECO:0007669"/>
    <property type="project" value="InterPro"/>
</dbReference>
<dbReference type="CDD" id="cd05793">
    <property type="entry name" value="S1_IF1A"/>
    <property type="match status" value="1"/>
</dbReference>
<reference evidence="12 13" key="1">
    <citation type="journal article" date="2017" name="Nat. Ecol. Evol.">
        <title>Scallop genome provides insights into evolution of bilaterian karyotype and development.</title>
        <authorList>
            <person name="Wang S."/>
            <person name="Zhang J."/>
            <person name="Jiao W."/>
            <person name="Li J."/>
            <person name="Xun X."/>
            <person name="Sun Y."/>
            <person name="Guo X."/>
            <person name="Huan P."/>
            <person name="Dong B."/>
            <person name="Zhang L."/>
            <person name="Hu X."/>
            <person name="Sun X."/>
            <person name="Wang J."/>
            <person name="Zhao C."/>
            <person name="Wang Y."/>
            <person name="Wang D."/>
            <person name="Huang X."/>
            <person name="Wang R."/>
            <person name="Lv J."/>
            <person name="Li Y."/>
            <person name="Zhang Z."/>
            <person name="Liu B."/>
            <person name="Lu W."/>
            <person name="Hui Y."/>
            <person name="Liang J."/>
            <person name="Zhou Z."/>
            <person name="Hou R."/>
            <person name="Li X."/>
            <person name="Liu Y."/>
            <person name="Li H."/>
            <person name="Ning X."/>
            <person name="Lin Y."/>
            <person name="Zhao L."/>
            <person name="Xing Q."/>
            <person name="Dou J."/>
            <person name="Li Y."/>
            <person name="Mao J."/>
            <person name="Guo H."/>
            <person name="Dou H."/>
            <person name="Li T."/>
            <person name="Mu C."/>
            <person name="Jiang W."/>
            <person name="Fu Q."/>
            <person name="Fu X."/>
            <person name="Miao Y."/>
            <person name="Liu J."/>
            <person name="Yu Q."/>
            <person name="Li R."/>
            <person name="Liao H."/>
            <person name="Li X."/>
            <person name="Kong Y."/>
            <person name="Jiang Z."/>
            <person name="Chourrout D."/>
            <person name="Li R."/>
            <person name="Bao Z."/>
        </authorList>
    </citation>
    <scope>NUCLEOTIDE SEQUENCE [LARGE SCALE GENOMIC DNA]</scope>
    <source>
        <strain evidence="12 13">PY_sf001</strain>
    </source>
</reference>
<dbReference type="HAMAP" id="MF_00216">
    <property type="entry name" value="aIF_1A"/>
    <property type="match status" value="1"/>
</dbReference>
<keyword evidence="3 7" id="KW-0648">Protein biosynthesis</keyword>
<dbReference type="SUPFAM" id="SSF50249">
    <property type="entry name" value="Nucleic acid-binding proteins"/>
    <property type="match status" value="1"/>
</dbReference>
<dbReference type="STRING" id="6573.A0A210PM83"/>
<dbReference type="FunFam" id="2.40.50.140:FF:000071">
    <property type="entry name" value="Eukaryotic translation initiation factor 1A"/>
    <property type="match status" value="1"/>
</dbReference>
<feature type="compositionally biased region" description="Basic and acidic residues" evidence="10">
    <location>
        <begin position="16"/>
        <end position="25"/>
    </location>
</feature>
<evidence type="ECO:0000256" key="3">
    <source>
        <dbReference type="ARBA" id="ARBA00022917"/>
    </source>
</evidence>
<accession>A0A210PM83</accession>
<feature type="region of interest" description="Disordered" evidence="10">
    <location>
        <begin position="1"/>
        <end position="25"/>
    </location>
</feature>
<name>A0A210PM83_MIZYE</name>
<comment type="function">
    <text evidence="5 9">Component of the 43S pre-initiation complex (43S PIC), which binds to the mRNA cap-proximal region, scans mRNA 5'-untranslated region, and locates the initiation codon. This protein enhances formation of the cap-proximal complex. Together with EIF1, facilitates scanning, start codon recognition, promotion of the assembly of 48S complex at the initiation codon (43S PIC becomes 48S PIC after the start codon is reached), and dissociation of aberrant complexes. After start codon location, together with EIF5B orients the initiator methionine-tRNA in a conformation that allows 60S ribosomal subunit joining to form the 80S initiation complex. Is released after 80S initiation complex formation, just after GTP hydrolysis by EIF5B, and before release of EIF5B. Its globular part is located in the A site of the 40S ribosomal subunit. Its interaction with EIF5 during scanning contribute to the maintenance of EIF1 within the open 43S PIC. In contrast to yeast orthologs, does not bind EIF1.</text>
</comment>
<dbReference type="SMART" id="SM00652">
    <property type="entry name" value="eIF1a"/>
    <property type="match status" value="1"/>
</dbReference>
<evidence type="ECO:0000313" key="13">
    <source>
        <dbReference type="Proteomes" id="UP000242188"/>
    </source>
</evidence>
<dbReference type="InterPro" id="IPR012340">
    <property type="entry name" value="NA-bd_OB-fold"/>
</dbReference>